<evidence type="ECO:0000313" key="2">
    <source>
        <dbReference type="EMBL" id="MDO5457950.1"/>
    </source>
</evidence>
<feature type="transmembrane region" description="Helical" evidence="1">
    <location>
        <begin position="38"/>
        <end position="62"/>
    </location>
</feature>
<feature type="transmembrane region" description="Helical" evidence="1">
    <location>
        <begin position="96"/>
        <end position="116"/>
    </location>
</feature>
<comment type="caution">
    <text evidence="2">The sequence shown here is derived from an EMBL/GenBank/DDBJ whole genome shotgun (WGS) entry which is preliminary data.</text>
</comment>
<evidence type="ECO:0000256" key="1">
    <source>
        <dbReference type="SAM" id="Phobius"/>
    </source>
</evidence>
<dbReference type="EMBL" id="JAUNQW010000039">
    <property type="protein sequence ID" value="MDO5457950.1"/>
    <property type="molecule type" value="Genomic_DNA"/>
</dbReference>
<organism evidence="2 3">
    <name type="scientific">Atopococcus tabaci</name>
    <dbReference type="NCBI Taxonomy" id="269774"/>
    <lineage>
        <taxon>Bacteria</taxon>
        <taxon>Bacillati</taxon>
        <taxon>Bacillota</taxon>
        <taxon>Bacilli</taxon>
        <taxon>Lactobacillales</taxon>
        <taxon>Carnobacteriaceae</taxon>
        <taxon>Atopococcus</taxon>
    </lineage>
</organism>
<evidence type="ECO:0000313" key="3">
    <source>
        <dbReference type="Proteomes" id="UP001171751"/>
    </source>
</evidence>
<name>A0AA43ZSD5_9LACT</name>
<feature type="transmembrane region" description="Helical" evidence="1">
    <location>
        <begin position="12"/>
        <end position="32"/>
    </location>
</feature>
<keyword evidence="1" id="KW-0812">Transmembrane</keyword>
<proteinExistence type="predicted"/>
<gene>
    <name evidence="2" type="ORF">Q4F26_06330</name>
</gene>
<keyword evidence="1" id="KW-0472">Membrane</keyword>
<reference evidence="2" key="1">
    <citation type="submission" date="2023-07" db="EMBL/GenBank/DDBJ databases">
        <title>Between Cages and Wild: Unraveling the Impact of Captivity on Animal Microbiomes and Antimicrobial Resistance.</title>
        <authorList>
            <person name="Schmartz G.P."/>
            <person name="Rehner J."/>
            <person name="Schuff M.J."/>
            <person name="Becker S.L."/>
            <person name="Kravczyk M."/>
            <person name="Gurevich A."/>
            <person name="Francke R."/>
            <person name="Mueller R."/>
            <person name="Keller V."/>
            <person name="Keller A."/>
        </authorList>
    </citation>
    <scope>NUCLEOTIDE SEQUENCE</scope>
    <source>
        <strain evidence="2">S39M_St_73</strain>
    </source>
</reference>
<dbReference type="AlphaFoldDB" id="A0AA43ZSD5"/>
<accession>A0AA43ZSD5</accession>
<keyword evidence="3" id="KW-1185">Reference proteome</keyword>
<dbReference type="Proteomes" id="UP001171751">
    <property type="component" value="Unassembled WGS sequence"/>
</dbReference>
<keyword evidence="1" id="KW-1133">Transmembrane helix</keyword>
<feature type="transmembrane region" description="Helical" evidence="1">
    <location>
        <begin position="69"/>
        <end position="90"/>
    </location>
</feature>
<protein>
    <submittedName>
        <fullName evidence="2">Uncharacterized protein</fullName>
    </submittedName>
</protein>
<sequence>MQNIQHSLKKIPLYLSVGFLIVSLLFPTFYQAPVPGPVLLIYLILFIEFALLIFLTSLSFAFYEKPADLLVPTLATFLLILYLFVGFFQLFMDNQLLANILDIFILLIIPQISLAFDF</sequence>